<evidence type="ECO:0000313" key="10">
    <source>
        <dbReference type="Proteomes" id="UP000243333"/>
    </source>
</evidence>
<dbReference type="GO" id="GO:0008360">
    <property type="term" value="P:regulation of cell shape"/>
    <property type="evidence" value="ECO:0007669"/>
    <property type="project" value="UniProtKB-KW"/>
</dbReference>
<dbReference type="PIRSF" id="PIRSF037497">
    <property type="entry name" value="MreD_Clostridium/Treponema_prd"/>
    <property type="match status" value="1"/>
</dbReference>
<keyword evidence="7 8" id="KW-0472">Membrane</keyword>
<dbReference type="Gene3D" id="1.10.1760.20">
    <property type="match status" value="1"/>
</dbReference>
<keyword evidence="3" id="KW-1003">Cell membrane</keyword>
<evidence type="ECO:0000313" key="9">
    <source>
        <dbReference type="EMBL" id="SDF21235.1"/>
    </source>
</evidence>
<evidence type="ECO:0000256" key="4">
    <source>
        <dbReference type="ARBA" id="ARBA00022692"/>
    </source>
</evidence>
<proteinExistence type="inferred from homology"/>
<evidence type="ECO:0000256" key="3">
    <source>
        <dbReference type="ARBA" id="ARBA00022475"/>
    </source>
</evidence>
<feature type="transmembrane region" description="Helical" evidence="8">
    <location>
        <begin position="6"/>
        <end position="26"/>
    </location>
</feature>
<keyword evidence="6 8" id="KW-1133">Transmembrane helix</keyword>
<accession>A0A1G7J8M0</accession>
<keyword evidence="5" id="KW-0133">Cell shape</keyword>
<dbReference type="Proteomes" id="UP000243333">
    <property type="component" value="Unassembled WGS sequence"/>
</dbReference>
<dbReference type="InterPro" id="IPR017225">
    <property type="entry name" value="Cell_shape_determin_MreD_prd"/>
</dbReference>
<feature type="transmembrane region" description="Helical" evidence="8">
    <location>
        <begin position="33"/>
        <end position="57"/>
    </location>
</feature>
<evidence type="ECO:0000256" key="7">
    <source>
        <dbReference type="ARBA" id="ARBA00023136"/>
    </source>
</evidence>
<keyword evidence="4 8" id="KW-0812">Transmembrane</keyword>
<feature type="transmembrane region" description="Helical" evidence="8">
    <location>
        <begin position="134"/>
        <end position="153"/>
    </location>
</feature>
<sequence>MRTLIWSGLILIAIIFQAAVVPLIAYKGVRPDLLLIIAVSTGLLLGKEQGVGVGFFAGLVQDLASGNIFGLNTLAKMAAGYVAGLAERKVFKENVLLPVLATVAATLFHGAIIVVLLAGLGYKVDIAAAFIYNFLPQLAYNVVLAIPVHLLVVRVSRIGNSPRA</sequence>
<comment type="similarity">
    <text evidence="2">Belongs to the MreD family.</text>
</comment>
<keyword evidence="10" id="KW-1185">Reference proteome</keyword>
<evidence type="ECO:0000256" key="6">
    <source>
        <dbReference type="ARBA" id="ARBA00022989"/>
    </source>
</evidence>
<evidence type="ECO:0000256" key="8">
    <source>
        <dbReference type="SAM" id="Phobius"/>
    </source>
</evidence>
<comment type="subcellular location">
    <subcellularLocation>
        <location evidence="1">Cell membrane</location>
        <topology evidence="1">Multi-pass membrane protein</topology>
    </subcellularLocation>
</comment>
<dbReference type="InterPro" id="IPR007227">
    <property type="entry name" value="Cell_shape_determining_MreD"/>
</dbReference>
<dbReference type="RefSeq" id="WP_093688354.1">
    <property type="nucleotide sequence ID" value="NZ_FNBU01000004.1"/>
</dbReference>
<gene>
    <name evidence="9" type="ORF">SAMN05660235_00818</name>
</gene>
<dbReference type="EMBL" id="FNBU01000004">
    <property type="protein sequence ID" value="SDF21235.1"/>
    <property type="molecule type" value="Genomic_DNA"/>
</dbReference>
<dbReference type="AlphaFoldDB" id="A0A1G7J8M0"/>
<feature type="transmembrane region" description="Helical" evidence="8">
    <location>
        <begin position="63"/>
        <end position="83"/>
    </location>
</feature>
<dbReference type="GO" id="GO:0005886">
    <property type="term" value="C:plasma membrane"/>
    <property type="evidence" value="ECO:0007669"/>
    <property type="project" value="UniProtKB-SubCell"/>
</dbReference>
<dbReference type="Pfam" id="PF04093">
    <property type="entry name" value="MreD"/>
    <property type="match status" value="1"/>
</dbReference>
<evidence type="ECO:0000256" key="1">
    <source>
        <dbReference type="ARBA" id="ARBA00004651"/>
    </source>
</evidence>
<dbReference type="NCBIfam" id="TIGR03426">
    <property type="entry name" value="shape_MreD"/>
    <property type="match status" value="1"/>
</dbReference>
<dbReference type="OrthoDB" id="9796616at2"/>
<evidence type="ECO:0000256" key="2">
    <source>
        <dbReference type="ARBA" id="ARBA00007776"/>
    </source>
</evidence>
<evidence type="ECO:0000256" key="5">
    <source>
        <dbReference type="ARBA" id="ARBA00022960"/>
    </source>
</evidence>
<reference evidence="10" key="1">
    <citation type="submission" date="2016-10" db="EMBL/GenBank/DDBJ databases">
        <authorList>
            <person name="Varghese N."/>
            <person name="Submissions S."/>
        </authorList>
    </citation>
    <scope>NUCLEOTIDE SEQUENCE [LARGE SCALE GENOMIC DNA]</scope>
    <source>
        <strain evidence="10">DSM 23256</strain>
    </source>
</reference>
<name>A0A1G7J8M0_9FIRM</name>
<protein>
    <submittedName>
        <fullName evidence="9">Rod shape-determining protein MreD</fullName>
    </submittedName>
</protein>
<dbReference type="STRING" id="1123285.SAMN05660235_00818"/>
<organism evidence="9 10">
    <name type="scientific">Sporolituus thermophilus DSM 23256</name>
    <dbReference type="NCBI Taxonomy" id="1123285"/>
    <lineage>
        <taxon>Bacteria</taxon>
        <taxon>Bacillati</taxon>
        <taxon>Bacillota</taxon>
        <taxon>Negativicutes</taxon>
        <taxon>Selenomonadales</taxon>
        <taxon>Sporomusaceae</taxon>
        <taxon>Sporolituus</taxon>
    </lineage>
</organism>
<feature type="transmembrane region" description="Helical" evidence="8">
    <location>
        <begin position="95"/>
        <end position="122"/>
    </location>
</feature>